<accession>A0AAW4IPV4</accession>
<keyword evidence="1" id="KW-0732">Signal</keyword>
<feature type="signal peptide" evidence="1">
    <location>
        <begin position="1"/>
        <end position="22"/>
    </location>
</feature>
<proteinExistence type="predicted"/>
<name>A0AAW4IPV4_9GAMM</name>
<dbReference type="RefSeq" id="WP_207969957.1">
    <property type="nucleotide sequence ID" value="NZ_JAGBKN010000019.1"/>
</dbReference>
<organism evidence="2 3">
    <name type="scientific">Psychrobacter halodurans</name>
    <dbReference type="NCBI Taxonomy" id="2818439"/>
    <lineage>
        <taxon>Bacteria</taxon>
        <taxon>Pseudomonadati</taxon>
        <taxon>Pseudomonadota</taxon>
        <taxon>Gammaproteobacteria</taxon>
        <taxon>Moraxellales</taxon>
        <taxon>Moraxellaceae</taxon>
        <taxon>Psychrobacter</taxon>
    </lineage>
</organism>
<gene>
    <name evidence="2" type="ORF">J3491_09130</name>
</gene>
<evidence type="ECO:0000313" key="3">
    <source>
        <dbReference type="Proteomes" id="UP000664161"/>
    </source>
</evidence>
<feature type="chain" id="PRO_5043867967" evidence="1">
    <location>
        <begin position="23"/>
        <end position="135"/>
    </location>
</feature>
<comment type="caution">
    <text evidence="2">The sequence shown here is derived from an EMBL/GenBank/DDBJ whole genome shotgun (WGS) entry which is preliminary data.</text>
</comment>
<dbReference type="Proteomes" id="UP000664161">
    <property type="component" value="Unassembled WGS sequence"/>
</dbReference>
<evidence type="ECO:0000313" key="2">
    <source>
        <dbReference type="EMBL" id="MBO1517492.1"/>
    </source>
</evidence>
<evidence type="ECO:0000256" key="1">
    <source>
        <dbReference type="SAM" id="SignalP"/>
    </source>
</evidence>
<keyword evidence="3" id="KW-1185">Reference proteome</keyword>
<dbReference type="AlphaFoldDB" id="A0AAW4IPV4"/>
<protein>
    <submittedName>
        <fullName evidence="2">Uncharacterized protein</fullName>
    </submittedName>
</protein>
<reference evidence="2 3" key="1">
    <citation type="submission" date="2021-03" db="EMBL/GenBank/DDBJ databases">
        <authorList>
            <person name="Shang D.-D."/>
            <person name="Du Z.-J."/>
            <person name="Chen G.-J."/>
        </authorList>
    </citation>
    <scope>NUCLEOTIDE SEQUENCE [LARGE SCALE GENOMIC DNA]</scope>
    <source>
        <strain evidence="2 3">F2608</strain>
    </source>
</reference>
<dbReference type="EMBL" id="JAGBKN010000019">
    <property type="protein sequence ID" value="MBO1517492.1"/>
    <property type="molecule type" value="Genomic_DNA"/>
</dbReference>
<sequence length="135" mass="15072">MQRSTTLVLAVITMVVANTGFAQCPVIQHSKVPAITDLSYHDARTSLLRAGWQPLNSIDYNDTDDSDIRYGNEAIFWNKGYSETETCAGTGLGQCIFNFADIYGNNLKVVTIGEESPEYNSYATVNRYWLVCEEL</sequence>